<name>A0A1G2B3U1_9BACT</name>
<evidence type="ECO:0000313" key="10">
    <source>
        <dbReference type="Proteomes" id="UP000179164"/>
    </source>
</evidence>
<evidence type="ECO:0000256" key="3">
    <source>
        <dbReference type="ARBA" id="ARBA00022980"/>
    </source>
</evidence>
<evidence type="ECO:0000259" key="8">
    <source>
        <dbReference type="Pfam" id="PF14693"/>
    </source>
</evidence>
<dbReference type="Proteomes" id="UP000179164">
    <property type="component" value="Unassembled WGS sequence"/>
</dbReference>
<evidence type="ECO:0000256" key="6">
    <source>
        <dbReference type="SAM" id="MobiDB-lite"/>
    </source>
</evidence>
<dbReference type="STRING" id="1798543.A2898_04840"/>
<evidence type="ECO:0000256" key="2">
    <source>
        <dbReference type="ARBA" id="ARBA00022884"/>
    </source>
</evidence>
<dbReference type="Gene3D" id="2.40.240.10">
    <property type="entry name" value="Ribosomal Protein L25, Chain P"/>
    <property type="match status" value="1"/>
</dbReference>
<dbReference type="InterPro" id="IPR020930">
    <property type="entry name" value="Ribosomal_uL5_bac-type"/>
</dbReference>
<gene>
    <name evidence="5" type="primary">rplY</name>
    <name evidence="5" type="synonym">ctc</name>
    <name evidence="9" type="ORF">A2898_04840</name>
</gene>
<comment type="caution">
    <text evidence="9">The sequence shown here is derived from an EMBL/GenBank/DDBJ whole genome shotgun (WGS) entry which is preliminary data.</text>
</comment>
<feature type="compositionally biased region" description="Acidic residues" evidence="6">
    <location>
        <begin position="196"/>
        <end position="205"/>
    </location>
</feature>
<dbReference type="InterPro" id="IPR020056">
    <property type="entry name" value="Rbsml_bL25/Gln-tRNA_synth_N"/>
</dbReference>
<dbReference type="PANTHER" id="PTHR33284:SF1">
    <property type="entry name" value="RIBOSOMAL PROTEIN L25_GLN-TRNA SYNTHETASE, ANTI-CODON-BINDING DOMAIN-CONTAINING PROTEIN"/>
    <property type="match status" value="1"/>
</dbReference>
<proteinExistence type="inferred from homology"/>
<evidence type="ECO:0000259" key="7">
    <source>
        <dbReference type="Pfam" id="PF01386"/>
    </source>
</evidence>
<organism evidence="9 10">
    <name type="scientific">Candidatus Kerfeldbacteria bacterium RIFCSPLOWO2_01_FULL_48_11</name>
    <dbReference type="NCBI Taxonomy" id="1798543"/>
    <lineage>
        <taxon>Bacteria</taxon>
        <taxon>Candidatus Kerfeldiibacteriota</taxon>
    </lineage>
</organism>
<dbReference type="InterPro" id="IPR001021">
    <property type="entry name" value="Ribosomal_bL25_long"/>
</dbReference>
<dbReference type="AlphaFoldDB" id="A0A1G2B3U1"/>
<accession>A0A1G2B3U1</accession>
<dbReference type="Pfam" id="PF14693">
    <property type="entry name" value="Ribosomal_TL5_C"/>
    <property type="match status" value="1"/>
</dbReference>
<evidence type="ECO:0000256" key="1">
    <source>
        <dbReference type="ARBA" id="ARBA00022730"/>
    </source>
</evidence>
<keyword evidence="4 5" id="KW-0687">Ribonucleoprotein</keyword>
<evidence type="ECO:0000256" key="4">
    <source>
        <dbReference type="ARBA" id="ARBA00023274"/>
    </source>
</evidence>
<dbReference type="NCBIfam" id="TIGR00731">
    <property type="entry name" value="bL25_bact_ctc"/>
    <property type="match status" value="1"/>
</dbReference>
<dbReference type="InterPro" id="IPR029751">
    <property type="entry name" value="Ribosomal_L25_dom"/>
</dbReference>
<dbReference type="SUPFAM" id="SSF50715">
    <property type="entry name" value="Ribosomal protein L25-like"/>
    <property type="match status" value="1"/>
</dbReference>
<evidence type="ECO:0000313" key="9">
    <source>
        <dbReference type="EMBL" id="OGY82880.1"/>
    </source>
</evidence>
<feature type="region of interest" description="Disordered" evidence="6">
    <location>
        <begin position="190"/>
        <end position="239"/>
    </location>
</feature>
<dbReference type="InterPro" id="IPR011035">
    <property type="entry name" value="Ribosomal_bL25/Gln-tRNA_synth"/>
</dbReference>
<reference evidence="9 10" key="1">
    <citation type="journal article" date="2016" name="Nat. Commun.">
        <title>Thousands of microbial genomes shed light on interconnected biogeochemical processes in an aquifer system.</title>
        <authorList>
            <person name="Anantharaman K."/>
            <person name="Brown C.T."/>
            <person name="Hug L.A."/>
            <person name="Sharon I."/>
            <person name="Castelle C.J."/>
            <person name="Probst A.J."/>
            <person name="Thomas B.C."/>
            <person name="Singh A."/>
            <person name="Wilkins M.J."/>
            <person name="Karaoz U."/>
            <person name="Brodie E.L."/>
            <person name="Williams K.H."/>
            <person name="Hubbard S.S."/>
            <person name="Banfield J.F."/>
        </authorList>
    </citation>
    <scope>NUCLEOTIDE SEQUENCE [LARGE SCALE GENOMIC DNA]</scope>
</reference>
<dbReference type="HAMAP" id="MF_01334">
    <property type="entry name" value="Ribosomal_bL25_CTC"/>
    <property type="match status" value="1"/>
</dbReference>
<dbReference type="PANTHER" id="PTHR33284">
    <property type="entry name" value="RIBOSOMAL PROTEIN L25/GLN-TRNA SYNTHETASE, ANTI-CODON-BINDING DOMAIN-CONTAINING PROTEIN"/>
    <property type="match status" value="1"/>
</dbReference>
<dbReference type="EMBL" id="MHKE01000017">
    <property type="protein sequence ID" value="OGY82880.1"/>
    <property type="molecule type" value="Genomic_DNA"/>
</dbReference>
<feature type="domain" description="Large ribosomal subunit protein bL25 beta" evidence="8">
    <location>
        <begin position="101"/>
        <end position="186"/>
    </location>
</feature>
<comment type="function">
    <text evidence="5">This is one of the proteins that binds to the 5S RNA in the ribosome where it forms part of the central protuberance.</text>
</comment>
<dbReference type="GO" id="GO:0022625">
    <property type="term" value="C:cytosolic large ribosomal subunit"/>
    <property type="evidence" value="ECO:0007669"/>
    <property type="project" value="TreeGrafter"/>
</dbReference>
<keyword evidence="3 5" id="KW-0689">Ribosomal protein</keyword>
<dbReference type="GO" id="GO:0008097">
    <property type="term" value="F:5S rRNA binding"/>
    <property type="evidence" value="ECO:0007669"/>
    <property type="project" value="InterPro"/>
</dbReference>
<dbReference type="CDD" id="cd00495">
    <property type="entry name" value="Ribosomal_L25_TL5_CTC"/>
    <property type="match status" value="1"/>
</dbReference>
<sequence>MTTHQLTIEATVRDLQNEKTGPIRKSNRIPAVVYGHGKQSTPIVIAYMPFEKVHRVAKGGLIDLKIGTDTPVKVVIQEVQTDPVSGKFEHVDFHQVSLTEKLTTDIAINFIGESKAVKELGGVLVRNLDHVRVECLAKDLIESLDVDLGSLMTFNDLIRVKDLTVPSGIVIKNKEDDVVVLVQEPRTEEELKALEETPEQPIEEVEVAKKGKKDEEEVPEDGSEPTATTEAPPKQEKKK</sequence>
<comment type="subunit">
    <text evidence="5">Part of the 50S ribosomal subunit; part of the 5S rRNA/L5/L18/L25 subcomplex. Contacts the 5S rRNA. Binds to the 5S rRNA independently of L5 and L18.</text>
</comment>
<keyword evidence="2 5" id="KW-0694">RNA-binding</keyword>
<dbReference type="Gene3D" id="2.170.120.20">
    <property type="entry name" value="Ribosomal protein L25, beta domain"/>
    <property type="match status" value="1"/>
</dbReference>
<feature type="domain" description="Large ribosomal subunit protein bL25 L25" evidence="7">
    <location>
        <begin position="8"/>
        <end position="93"/>
    </location>
</feature>
<feature type="compositionally biased region" description="Basic and acidic residues" evidence="6">
    <location>
        <begin position="206"/>
        <end position="215"/>
    </location>
</feature>
<comment type="similarity">
    <text evidence="5">Belongs to the bacterial ribosomal protein bL25 family. CTC subfamily.</text>
</comment>
<dbReference type="Pfam" id="PF01386">
    <property type="entry name" value="Ribosomal_L25p"/>
    <property type="match status" value="1"/>
</dbReference>
<protein>
    <recommendedName>
        <fullName evidence="5">Large ribosomal subunit protein bL25</fullName>
    </recommendedName>
    <alternativeName>
        <fullName evidence="5">General stress protein CTC</fullName>
    </alternativeName>
</protein>
<keyword evidence="1 5" id="KW-0699">rRNA-binding</keyword>
<dbReference type="InterPro" id="IPR037121">
    <property type="entry name" value="Ribosomal_bL25_C"/>
</dbReference>
<dbReference type="GO" id="GO:0006412">
    <property type="term" value="P:translation"/>
    <property type="evidence" value="ECO:0007669"/>
    <property type="project" value="UniProtKB-UniRule"/>
</dbReference>
<dbReference type="InterPro" id="IPR020057">
    <property type="entry name" value="Ribosomal_bL25_b-dom"/>
</dbReference>
<evidence type="ECO:0000256" key="5">
    <source>
        <dbReference type="HAMAP-Rule" id="MF_01334"/>
    </source>
</evidence>
<dbReference type="GO" id="GO:0003735">
    <property type="term" value="F:structural constituent of ribosome"/>
    <property type="evidence" value="ECO:0007669"/>
    <property type="project" value="InterPro"/>
</dbReference>